<feature type="repeat" description="ANK" evidence="7">
    <location>
        <begin position="124"/>
        <end position="157"/>
    </location>
</feature>
<feature type="region of interest" description="Disordered" evidence="8">
    <location>
        <begin position="1060"/>
        <end position="1095"/>
    </location>
</feature>
<evidence type="ECO:0000256" key="4">
    <source>
        <dbReference type="ARBA" id="ARBA00023043"/>
    </source>
</evidence>
<dbReference type="PANTHER" id="PTHR47143">
    <property type="entry name" value="TRANSIENT RECEPTOR POTENTIAL CATION CHANNEL PROTEIN PAINLESS"/>
    <property type="match status" value="1"/>
</dbReference>
<dbReference type="Pfam" id="PF12796">
    <property type="entry name" value="Ank_2"/>
    <property type="match status" value="4"/>
</dbReference>
<dbReference type="InterPro" id="IPR002110">
    <property type="entry name" value="Ankyrin_rpt"/>
</dbReference>
<evidence type="ECO:0000256" key="7">
    <source>
        <dbReference type="PROSITE-ProRule" id="PRU00023"/>
    </source>
</evidence>
<dbReference type="InterPro" id="IPR036770">
    <property type="entry name" value="Ankyrin_rpt-contain_sf"/>
</dbReference>
<dbReference type="Pfam" id="PF00023">
    <property type="entry name" value="Ank"/>
    <property type="match status" value="1"/>
</dbReference>
<keyword evidence="4 7" id="KW-0040">ANK repeat</keyword>
<sequence>MADINVQTDEKTTPLHFAARYRRSTDKPVLEFLESTPDHHQTNKWHRIGQSPCEENRSISVNLGDESFENVDAQLWETAEVPSERLLLNQMVMSPIRARPMEPFDHVIHYLVTHGAELNGQDANGWTALHYAAIRGNQVATRQLVREPGINIELEDHDLMRAIHLASLHNELEIVRELLMANADPLAMTQARCTPLHFACATGNLQLVKLILEATLSKVKNPVSPLNITNRDGESPLHWAVANGYAEVARFCIQHGANANLTPETEETCLHMAARVGSLSTTRLLLSVGVQIDAEDLLLQTALHKASERNNVEVMELLLKNGSDLENQDHDAYTPLLLAAAKGNVPVTQILIDAGANIMAQEKTAKGVVYLCAETNELGVLRLILNHPKAKELIEVPNIYDDTPLHIAAKNGHLEIVKLLLENGAKVSSKNEKERTPFHNAAKYGRLRIARHLLEHAPSLVSERDENGSSAIHLAAASGHVALLELLLNAGAAVDCRNCMQWTPLDCAAASGHRGCVEFLLENNSPVDPVDINHITPLYLACKHGHESVVQQLLQWGADPGLRKLIDEAMPDCGPNALDVAIANGHKACAYTLLQSSMWKNALRNQTIGSKGVIQTPMRKLISHMPDLAEYVLDRCITTSVSQNVEWHNFEFVEDTYAHWCKQIISREHKSSLATSPVEFVSGKILQVNKWDAQLQNISSPTKLRNRTSVDDIMRLEPNRPYTKDNSVLKSNHPLLLMVKYNRPRLLEHRLVTSLMNQKWTRTSLVYHANLFVYILYLAFYSVYMLNIHSVDAQMYAKTANTSRLPSQTFCRRISVQGALAPTNTSYLLTSKYAVLCFALLNLGKELFQFMFNGYRYLTLENLMECGIFTLAILSVVDTDDCLRSMGLKETFNQQFSSTESSDAIFFGSLTYALFLTFLIVMTIVIMNLLVGLAVDDIKGVQNQASVKRLAMQIQLILDIESILPHWLRKRFNTTHVTLVHGRNIKRASSTPSRWLSRLKKCLGDELGPLQAGINEGEDETHNIRSTLESVNDRIVRIESKQDSMLTVLNRLTSILEQEQDGNSVITPSSRQPNGSFGADDTERRQRSSSIFRLR</sequence>
<feature type="transmembrane region" description="Helical" evidence="9">
    <location>
        <begin position="912"/>
        <end position="935"/>
    </location>
</feature>
<feature type="repeat" description="ANK" evidence="7">
    <location>
        <begin position="400"/>
        <end position="432"/>
    </location>
</feature>
<dbReference type="GO" id="GO:0034220">
    <property type="term" value="P:monoatomic ion transmembrane transport"/>
    <property type="evidence" value="ECO:0007669"/>
    <property type="project" value="UniProtKB-KW"/>
</dbReference>
<keyword evidence="11" id="KW-1185">Reference proteome</keyword>
<feature type="repeat" description="ANK" evidence="7">
    <location>
        <begin position="298"/>
        <end position="330"/>
    </location>
</feature>
<feature type="repeat" description="ANK" evidence="7">
    <location>
        <begin position="191"/>
        <end position="213"/>
    </location>
</feature>
<evidence type="ECO:0000256" key="2">
    <source>
        <dbReference type="ARBA" id="ARBA00022606"/>
    </source>
</evidence>
<dbReference type="EMBL" id="SJOL01005040">
    <property type="protein sequence ID" value="TGZ70892.1"/>
    <property type="molecule type" value="Genomic_DNA"/>
</dbReference>
<dbReference type="GO" id="GO:1902495">
    <property type="term" value="C:transmembrane transporter complex"/>
    <property type="evidence" value="ECO:0007669"/>
    <property type="project" value="TreeGrafter"/>
</dbReference>
<evidence type="ECO:0000256" key="5">
    <source>
        <dbReference type="ARBA" id="ARBA00023065"/>
    </source>
</evidence>
<feature type="transmembrane region" description="Helical" evidence="9">
    <location>
        <begin position="765"/>
        <end position="786"/>
    </location>
</feature>
<dbReference type="PRINTS" id="PR01415">
    <property type="entry name" value="ANKYRIN"/>
</dbReference>
<dbReference type="InterPro" id="IPR052076">
    <property type="entry name" value="TRP_cation_channel"/>
</dbReference>
<gene>
    <name evidence="10" type="ORF">CRM22_002942</name>
</gene>
<dbReference type="Gene3D" id="1.25.40.20">
    <property type="entry name" value="Ankyrin repeat-containing domain"/>
    <property type="match status" value="5"/>
</dbReference>
<reference evidence="10 11" key="1">
    <citation type="journal article" date="2019" name="BMC Genomics">
        <title>New insights from Opisthorchis felineus genome: update on genomics of the epidemiologically important liver flukes.</title>
        <authorList>
            <person name="Ershov N.I."/>
            <person name="Mordvinov V.A."/>
            <person name="Prokhortchouk E.B."/>
            <person name="Pakharukova M.Y."/>
            <person name="Gunbin K.V."/>
            <person name="Ustyantsev K."/>
            <person name="Genaev M.A."/>
            <person name="Blinov A.G."/>
            <person name="Mazur A."/>
            <person name="Boulygina E."/>
            <person name="Tsygankova S."/>
            <person name="Khrameeva E."/>
            <person name="Chekanov N."/>
            <person name="Fan G."/>
            <person name="Xiao A."/>
            <person name="Zhang H."/>
            <person name="Xu X."/>
            <person name="Yang H."/>
            <person name="Solovyev V."/>
            <person name="Lee S.M."/>
            <person name="Liu X."/>
            <person name="Afonnikov D.A."/>
            <person name="Skryabin K.G."/>
        </authorList>
    </citation>
    <scope>NUCLEOTIDE SEQUENCE [LARGE SCALE GENOMIC DNA]</scope>
    <source>
        <strain evidence="10">AK-0245</strain>
        <tissue evidence="10">Whole organism</tissue>
    </source>
</reference>
<feature type="repeat" description="ANK" evidence="7">
    <location>
        <begin position="265"/>
        <end position="297"/>
    </location>
</feature>
<comment type="caution">
    <text evidence="10">The sequence shown here is derived from an EMBL/GenBank/DDBJ whole genome shotgun (WGS) entry which is preliminary data.</text>
</comment>
<name>A0A4S2M3M5_OPIFE</name>
<dbReference type="SUPFAM" id="SSF48403">
    <property type="entry name" value="Ankyrin repeat"/>
    <property type="match status" value="2"/>
</dbReference>
<keyword evidence="5" id="KW-0406">Ion transport</keyword>
<keyword evidence="1" id="KW-0813">Transport</keyword>
<keyword evidence="9" id="KW-0812">Transmembrane</keyword>
<evidence type="ECO:0008006" key="12">
    <source>
        <dbReference type="Google" id="ProtNLM"/>
    </source>
</evidence>
<dbReference type="GO" id="GO:0022857">
    <property type="term" value="F:transmembrane transporter activity"/>
    <property type="evidence" value="ECO:0007669"/>
    <property type="project" value="TreeGrafter"/>
</dbReference>
<dbReference type="Pfam" id="PF13637">
    <property type="entry name" value="Ank_4"/>
    <property type="match status" value="1"/>
</dbReference>
<protein>
    <recommendedName>
        <fullName evidence="12">Ion transport domain-containing protein</fullName>
    </recommendedName>
</protein>
<proteinExistence type="predicted"/>
<accession>A0A4S2M3M5</accession>
<evidence type="ECO:0000256" key="1">
    <source>
        <dbReference type="ARBA" id="ARBA00022448"/>
    </source>
</evidence>
<feature type="repeat" description="ANK" evidence="7">
    <location>
        <begin position="331"/>
        <end position="363"/>
    </location>
</feature>
<keyword evidence="9" id="KW-0472">Membrane</keyword>
<feature type="repeat" description="ANK" evidence="7">
    <location>
        <begin position="467"/>
        <end position="499"/>
    </location>
</feature>
<keyword evidence="6" id="KW-0407">Ion channel</keyword>
<keyword evidence="2" id="KW-0716">Sensory transduction</keyword>
<evidence type="ECO:0000256" key="8">
    <source>
        <dbReference type="SAM" id="MobiDB-lite"/>
    </source>
</evidence>
<feature type="transmembrane region" description="Helical" evidence="9">
    <location>
        <begin position="857"/>
        <end position="877"/>
    </location>
</feature>
<dbReference type="PANTHER" id="PTHR47143:SF3">
    <property type="entry name" value="PWWP DOMAIN-CONTAINING PROTEIN"/>
    <property type="match status" value="1"/>
</dbReference>
<evidence type="ECO:0000313" key="11">
    <source>
        <dbReference type="Proteomes" id="UP000308267"/>
    </source>
</evidence>
<dbReference type="SMART" id="SM00248">
    <property type="entry name" value="ANK"/>
    <property type="match status" value="14"/>
</dbReference>
<dbReference type="AlphaFoldDB" id="A0A4S2M3M5"/>
<organism evidence="10 11">
    <name type="scientific">Opisthorchis felineus</name>
    <dbReference type="NCBI Taxonomy" id="147828"/>
    <lineage>
        <taxon>Eukaryota</taxon>
        <taxon>Metazoa</taxon>
        <taxon>Spiralia</taxon>
        <taxon>Lophotrochozoa</taxon>
        <taxon>Platyhelminthes</taxon>
        <taxon>Trematoda</taxon>
        <taxon>Digenea</taxon>
        <taxon>Opisthorchiida</taxon>
        <taxon>Opisthorchiata</taxon>
        <taxon>Opisthorchiidae</taxon>
        <taxon>Opisthorchis</taxon>
    </lineage>
</organism>
<dbReference type="Proteomes" id="UP000308267">
    <property type="component" value="Unassembled WGS sequence"/>
</dbReference>
<keyword evidence="3" id="KW-0677">Repeat</keyword>
<evidence type="ECO:0000256" key="9">
    <source>
        <dbReference type="SAM" id="Phobius"/>
    </source>
</evidence>
<evidence type="ECO:0000313" key="10">
    <source>
        <dbReference type="EMBL" id="TGZ70892.1"/>
    </source>
</evidence>
<dbReference type="OrthoDB" id="1661883at2759"/>
<dbReference type="PROSITE" id="PS50297">
    <property type="entry name" value="ANK_REP_REGION"/>
    <property type="match status" value="8"/>
</dbReference>
<feature type="compositionally biased region" description="Polar residues" evidence="8">
    <location>
        <begin position="1060"/>
        <end position="1075"/>
    </location>
</feature>
<feature type="repeat" description="ANK" evidence="7">
    <location>
        <begin position="533"/>
        <end position="565"/>
    </location>
</feature>
<evidence type="ECO:0000256" key="6">
    <source>
        <dbReference type="ARBA" id="ARBA00023303"/>
    </source>
</evidence>
<keyword evidence="9" id="KW-1133">Transmembrane helix</keyword>
<dbReference type="STRING" id="147828.A0A4S2M3M5"/>
<feature type="repeat" description="ANK" evidence="7">
    <location>
        <begin position="232"/>
        <end position="264"/>
    </location>
</feature>
<dbReference type="PROSITE" id="PS50088">
    <property type="entry name" value="ANK_REPEAT"/>
    <property type="match status" value="9"/>
</dbReference>
<evidence type="ECO:0000256" key="3">
    <source>
        <dbReference type="ARBA" id="ARBA00022737"/>
    </source>
</evidence>